<dbReference type="EMBL" id="GGEC01078963">
    <property type="protein sequence ID" value="MBX59447.1"/>
    <property type="molecule type" value="Transcribed_RNA"/>
</dbReference>
<reference evidence="1" key="1">
    <citation type="submission" date="2018-02" db="EMBL/GenBank/DDBJ databases">
        <title>Rhizophora mucronata_Transcriptome.</title>
        <authorList>
            <person name="Meera S.P."/>
            <person name="Sreeshan A."/>
            <person name="Augustine A."/>
        </authorList>
    </citation>
    <scope>NUCLEOTIDE SEQUENCE</scope>
    <source>
        <tissue evidence="1">Leaf</tissue>
    </source>
</reference>
<protein>
    <submittedName>
        <fullName evidence="1">Uncharacterized protein</fullName>
    </submittedName>
</protein>
<organism evidence="1">
    <name type="scientific">Rhizophora mucronata</name>
    <name type="common">Asiatic mangrove</name>
    <dbReference type="NCBI Taxonomy" id="61149"/>
    <lineage>
        <taxon>Eukaryota</taxon>
        <taxon>Viridiplantae</taxon>
        <taxon>Streptophyta</taxon>
        <taxon>Embryophyta</taxon>
        <taxon>Tracheophyta</taxon>
        <taxon>Spermatophyta</taxon>
        <taxon>Magnoliopsida</taxon>
        <taxon>eudicotyledons</taxon>
        <taxon>Gunneridae</taxon>
        <taxon>Pentapetalae</taxon>
        <taxon>rosids</taxon>
        <taxon>fabids</taxon>
        <taxon>Malpighiales</taxon>
        <taxon>Rhizophoraceae</taxon>
        <taxon>Rhizophora</taxon>
    </lineage>
</organism>
<dbReference type="AlphaFoldDB" id="A0A2P2PXH0"/>
<proteinExistence type="predicted"/>
<evidence type="ECO:0000313" key="1">
    <source>
        <dbReference type="EMBL" id="MBX59447.1"/>
    </source>
</evidence>
<sequence length="21" mass="2446">MFQLYGCCMSLKSTCLNWCLT</sequence>
<name>A0A2P2PXH0_RHIMU</name>
<accession>A0A2P2PXH0</accession>